<evidence type="ECO:0000256" key="6">
    <source>
        <dbReference type="ARBA" id="ARBA00022500"/>
    </source>
</evidence>
<dbReference type="GO" id="GO:0071973">
    <property type="term" value="P:bacterial-type flagellum-dependent cell motility"/>
    <property type="evidence" value="ECO:0007669"/>
    <property type="project" value="InterPro"/>
</dbReference>
<proteinExistence type="inferred from homology"/>
<evidence type="ECO:0000256" key="3">
    <source>
        <dbReference type="ARBA" id="ARBA00020392"/>
    </source>
</evidence>
<protein>
    <recommendedName>
        <fullName evidence="3">Flagellar FliJ protein</fullName>
    </recommendedName>
</protein>
<keyword evidence="12" id="KW-0966">Cell projection</keyword>
<evidence type="ECO:0000256" key="2">
    <source>
        <dbReference type="ARBA" id="ARBA00010004"/>
    </source>
</evidence>
<keyword evidence="12" id="KW-0969">Cilium</keyword>
<gene>
    <name evidence="12" type="ORF">SAMN05216582_102182</name>
</gene>
<name>A0A1M6RPW7_SELRU</name>
<keyword evidence="5" id="KW-1003">Cell membrane</keyword>
<comment type="similarity">
    <text evidence="2">Belongs to the FliJ family.</text>
</comment>
<evidence type="ECO:0000256" key="4">
    <source>
        <dbReference type="ARBA" id="ARBA00022448"/>
    </source>
</evidence>
<dbReference type="GO" id="GO:0009288">
    <property type="term" value="C:bacterial-type flagellum"/>
    <property type="evidence" value="ECO:0007669"/>
    <property type="project" value="InterPro"/>
</dbReference>
<dbReference type="Pfam" id="PF02050">
    <property type="entry name" value="FliJ"/>
    <property type="match status" value="1"/>
</dbReference>
<keyword evidence="11" id="KW-0175">Coiled coil</keyword>
<dbReference type="Gene3D" id="1.10.287.1700">
    <property type="match status" value="1"/>
</dbReference>
<dbReference type="GO" id="GO:0044781">
    <property type="term" value="P:bacterial-type flagellum organization"/>
    <property type="evidence" value="ECO:0007669"/>
    <property type="project" value="UniProtKB-KW"/>
</dbReference>
<dbReference type="Proteomes" id="UP000184263">
    <property type="component" value="Unassembled WGS sequence"/>
</dbReference>
<sequence>MKKFKFQLETLLRVTRRKKDDAERDFAAASRNLEEAREGLNTLIMEMQKGQRDYDGLSKEGVRVTVGRLMTFNSFFAWKREQIEMQQGIVLQMKSEKQKKLKALMEVMSYLKSIEQLKERRWQEYQAEALQEEQKMLDEIGLQLTMRRRREGEVS</sequence>
<dbReference type="OrthoDB" id="2087173at2"/>
<dbReference type="GO" id="GO:0006935">
    <property type="term" value="P:chemotaxis"/>
    <property type="evidence" value="ECO:0007669"/>
    <property type="project" value="UniProtKB-KW"/>
</dbReference>
<evidence type="ECO:0000256" key="7">
    <source>
        <dbReference type="ARBA" id="ARBA00022795"/>
    </source>
</evidence>
<keyword evidence="6" id="KW-0145">Chemotaxis</keyword>
<keyword evidence="9" id="KW-0472">Membrane</keyword>
<dbReference type="InterPro" id="IPR012823">
    <property type="entry name" value="Flagell_FliJ"/>
</dbReference>
<dbReference type="GO" id="GO:0005886">
    <property type="term" value="C:plasma membrane"/>
    <property type="evidence" value="ECO:0007669"/>
    <property type="project" value="UniProtKB-SubCell"/>
</dbReference>
<evidence type="ECO:0000256" key="9">
    <source>
        <dbReference type="ARBA" id="ARBA00023136"/>
    </source>
</evidence>
<dbReference type="GO" id="GO:0015031">
    <property type="term" value="P:protein transport"/>
    <property type="evidence" value="ECO:0007669"/>
    <property type="project" value="UniProtKB-KW"/>
</dbReference>
<accession>A0A1M6RPW7</accession>
<evidence type="ECO:0000256" key="5">
    <source>
        <dbReference type="ARBA" id="ARBA00022475"/>
    </source>
</evidence>
<feature type="coiled-coil region" evidence="11">
    <location>
        <begin position="12"/>
        <end position="39"/>
    </location>
</feature>
<evidence type="ECO:0000256" key="11">
    <source>
        <dbReference type="SAM" id="Coils"/>
    </source>
</evidence>
<dbReference type="InterPro" id="IPR053716">
    <property type="entry name" value="Flag_assembly_chemotaxis_eff"/>
</dbReference>
<evidence type="ECO:0000256" key="10">
    <source>
        <dbReference type="ARBA" id="ARBA00023225"/>
    </source>
</evidence>
<organism evidence="12 13">
    <name type="scientific">Selenomonas ruminantium</name>
    <dbReference type="NCBI Taxonomy" id="971"/>
    <lineage>
        <taxon>Bacteria</taxon>
        <taxon>Bacillati</taxon>
        <taxon>Bacillota</taxon>
        <taxon>Negativicutes</taxon>
        <taxon>Selenomonadales</taxon>
        <taxon>Selenomonadaceae</taxon>
        <taxon>Selenomonas</taxon>
    </lineage>
</organism>
<reference evidence="12 13" key="1">
    <citation type="submission" date="2016-11" db="EMBL/GenBank/DDBJ databases">
        <authorList>
            <person name="Jaros S."/>
            <person name="Januszkiewicz K."/>
            <person name="Wedrychowicz H."/>
        </authorList>
    </citation>
    <scope>NUCLEOTIDE SEQUENCE [LARGE SCALE GENOMIC DNA]</scope>
    <source>
        <strain evidence="12 13">HD4</strain>
    </source>
</reference>
<keyword evidence="4" id="KW-0813">Transport</keyword>
<evidence type="ECO:0000256" key="1">
    <source>
        <dbReference type="ARBA" id="ARBA00004413"/>
    </source>
</evidence>
<dbReference type="EMBL" id="FRBC01000002">
    <property type="protein sequence ID" value="SHK34483.1"/>
    <property type="molecule type" value="Genomic_DNA"/>
</dbReference>
<dbReference type="NCBIfam" id="TIGR02473">
    <property type="entry name" value="flagell_FliJ"/>
    <property type="match status" value="1"/>
</dbReference>
<evidence type="ECO:0000313" key="12">
    <source>
        <dbReference type="EMBL" id="SHK34483.1"/>
    </source>
</evidence>
<keyword evidence="12" id="KW-0282">Flagellum</keyword>
<dbReference type="AlphaFoldDB" id="A0A1M6RPW7"/>
<evidence type="ECO:0000313" key="13">
    <source>
        <dbReference type="Proteomes" id="UP000184263"/>
    </source>
</evidence>
<keyword evidence="8" id="KW-0653">Protein transport</keyword>
<keyword evidence="10" id="KW-1006">Bacterial flagellum protein export</keyword>
<dbReference type="RefSeq" id="WP_073088109.1">
    <property type="nucleotide sequence ID" value="NZ_FRBC01000002.1"/>
</dbReference>
<keyword evidence="7" id="KW-1005">Bacterial flagellum biogenesis</keyword>
<evidence type="ECO:0000256" key="8">
    <source>
        <dbReference type="ARBA" id="ARBA00022927"/>
    </source>
</evidence>
<comment type="subcellular location">
    <subcellularLocation>
        <location evidence="1">Cell membrane</location>
        <topology evidence="1">Peripheral membrane protein</topology>
        <orientation evidence="1">Cytoplasmic side</orientation>
    </subcellularLocation>
</comment>